<reference evidence="8" key="1">
    <citation type="submission" date="2016-10" db="EMBL/GenBank/DDBJ databases">
        <authorList>
            <person name="Varghese N."/>
            <person name="Submissions S."/>
        </authorList>
    </citation>
    <scope>NUCLEOTIDE SEQUENCE [LARGE SCALE GENOMIC DNA]</scope>
    <source>
        <strain evidence="8">CGMCC 1.9167</strain>
    </source>
</reference>
<evidence type="ECO:0000313" key="7">
    <source>
        <dbReference type="EMBL" id="SFR85394.1"/>
    </source>
</evidence>
<evidence type="ECO:0000256" key="4">
    <source>
        <dbReference type="ARBA" id="ARBA00022679"/>
    </source>
</evidence>
<name>A0A1I6K2I1_9GAMM</name>
<dbReference type="GO" id="GO:0016746">
    <property type="term" value="F:acyltransferase activity"/>
    <property type="evidence" value="ECO:0007669"/>
    <property type="project" value="UniProtKB-KW"/>
</dbReference>
<evidence type="ECO:0000313" key="8">
    <source>
        <dbReference type="Proteomes" id="UP000198644"/>
    </source>
</evidence>
<gene>
    <name evidence="7" type="ORF">SAMN05216203_3490</name>
</gene>
<dbReference type="CDD" id="cd07984">
    <property type="entry name" value="LPLAT_LABLAT-like"/>
    <property type="match status" value="1"/>
</dbReference>
<dbReference type="PIRSF" id="PIRSF026649">
    <property type="entry name" value="MsbB"/>
    <property type="match status" value="1"/>
</dbReference>
<comment type="subcellular location">
    <subcellularLocation>
        <location evidence="1">Cell inner membrane</location>
    </subcellularLocation>
</comment>
<evidence type="ECO:0000256" key="5">
    <source>
        <dbReference type="ARBA" id="ARBA00023136"/>
    </source>
</evidence>
<dbReference type="GO" id="GO:0009247">
    <property type="term" value="P:glycolipid biosynthetic process"/>
    <property type="evidence" value="ECO:0007669"/>
    <property type="project" value="UniProtKB-ARBA"/>
</dbReference>
<dbReference type="PANTHER" id="PTHR30606:SF10">
    <property type="entry name" value="PHOSPHATIDYLINOSITOL MANNOSIDE ACYLTRANSFERASE"/>
    <property type="match status" value="1"/>
</dbReference>
<keyword evidence="3" id="KW-0997">Cell inner membrane</keyword>
<dbReference type="GO" id="GO:0005886">
    <property type="term" value="C:plasma membrane"/>
    <property type="evidence" value="ECO:0007669"/>
    <property type="project" value="UniProtKB-SubCell"/>
</dbReference>
<evidence type="ECO:0000256" key="3">
    <source>
        <dbReference type="ARBA" id="ARBA00022519"/>
    </source>
</evidence>
<keyword evidence="8" id="KW-1185">Reference proteome</keyword>
<dbReference type="InterPro" id="IPR004960">
    <property type="entry name" value="LipA_acyltrans"/>
</dbReference>
<evidence type="ECO:0000256" key="2">
    <source>
        <dbReference type="ARBA" id="ARBA00022475"/>
    </source>
</evidence>
<keyword evidence="4 7" id="KW-0808">Transferase</keyword>
<dbReference type="Pfam" id="PF03279">
    <property type="entry name" value="Lip_A_acyltrans"/>
    <property type="match status" value="1"/>
</dbReference>
<evidence type="ECO:0000256" key="1">
    <source>
        <dbReference type="ARBA" id="ARBA00004533"/>
    </source>
</evidence>
<keyword evidence="6" id="KW-0012">Acyltransferase</keyword>
<protein>
    <submittedName>
        <fullName evidence="7">KDO2-lipid IV(A) lauroyltransferase</fullName>
    </submittedName>
</protein>
<sequence length="303" mass="34129">MALTKTSFAVFALRWAGKLSLHMAQRLGRILGSLSWWLPSRSKQVTTANISLCFPELTEDQRQRLIRSSLRHTGQTFLEIPLMWEWPVERCLDLVREVKGLELIDDALAAGKGVVLLAPHLGNWELAGIYFSSRYRMAALYSPPNLPDFEDYMIQARERAGSVLVRGDRRGLARMVKLLKEGHVAGILPDQSPDKKSGYAFGPFFGINVRTMTLASKMIAKSGAASFTTFAERLKDGEGFRIVIRSTEPGIDSADPVEAVTALNLSVENCVREIPEQYQWEYKRFRHRSPGEVNPYNPDKLCK</sequence>
<evidence type="ECO:0000256" key="6">
    <source>
        <dbReference type="ARBA" id="ARBA00023315"/>
    </source>
</evidence>
<keyword evidence="2" id="KW-1003">Cell membrane</keyword>
<organism evidence="7 8">
    <name type="scientific">Marinobacter daqiaonensis</name>
    <dbReference type="NCBI Taxonomy" id="650891"/>
    <lineage>
        <taxon>Bacteria</taxon>
        <taxon>Pseudomonadati</taxon>
        <taxon>Pseudomonadota</taxon>
        <taxon>Gammaproteobacteria</taxon>
        <taxon>Pseudomonadales</taxon>
        <taxon>Marinobacteraceae</taxon>
        <taxon>Marinobacter</taxon>
    </lineage>
</organism>
<keyword evidence="5" id="KW-0472">Membrane</keyword>
<dbReference type="PANTHER" id="PTHR30606">
    <property type="entry name" value="LIPID A BIOSYNTHESIS LAUROYL ACYLTRANSFERASE"/>
    <property type="match status" value="1"/>
</dbReference>
<accession>A0A1I6K2I1</accession>
<dbReference type="AlphaFoldDB" id="A0A1I6K2I1"/>
<dbReference type="Proteomes" id="UP000198644">
    <property type="component" value="Unassembled WGS sequence"/>
</dbReference>
<dbReference type="EMBL" id="FOYW01000004">
    <property type="protein sequence ID" value="SFR85394.1"/>
    <property type="molecule type" value="Genomic_DNA"/>
</dbReference>
<dbReference type="RefSeq" id="WP_092016290.1">
    <property type="nucleotide sequence ID" value="NZ_FOYW01000004.1"/>
</dbReference>
<dbReference type="STRING" id="650891.SAMN05216203_3490"/>
<proteinExistence type="predicted"/>
<dbReference type="OrthoDB" id="9803456at2"/>